<sequence length="239" mass="24800">MMPPEYSVAARQALATMAAGLLFLVILPLGIPLALVVAPFLAGRAGAQQLPRNWHAFFVLTVGFGWAVALLLALLLGLSRLAGPSFALGTIEPILLLLMLAAVTGSFALGVRSAPGLGERVALDVAWDALEEEQRAAVPETAETEETVPADSQPADGAALDSAAPGGKPQRDVAGLLARWFKGGKRKAAEAADDAGAGGEGDDEPDGEADPDEPPEGKSVRKGDRVSRVGALARRRRRD</sequence>
<evidence type="ECO:0000313" key="3">
    <source>
        <dbReference type="EMBL" id="HIG63195.1"/>
    </source>
</evidence>
<gene>
    <name evidence="3" type="ORF">EYQ16_01565</name>
</gene>
<feature type="transmembrane region" description="Helical" evidence="2">
    <location>
        <begin position="54"/>
        <end position="78"/>
    </location>
</feature>
<dbReference type="AlphaFoldDB" id="A0A7C7ZCY6"/>
<feature type="region of interest" description="Disordered" evidence="1">
    <location>
        <begin position="187"/>
        <end position="239"/>
    </location>
</feature>
<reference evidence="4" key="1">
    <citation type="journal article" date="2019" name="bioRxiv">
        <title>Genome diversification in globally distributed novel marine Proteobacteria is linked to environmental adaptation.</title>
        <authorList>
            <person name="Zhou Z."/>
            <person name="Tran P.Q."/>
            <person name="Kieft K."/>
            <person name="Anantharaman K."/>
        </authorList>
    </citation>
    <scope>NUCLEOTIDE SEQUENCE [LARGE SCALE GENOMIC DNA]</scope>
</reference>
<feature type="compositionally biased region" description="Basic and acidic residues" evidence="1">
    <location>
        <begin position="215"/>
        <end position="227"/>
    </location>
</feature>
<feature type="transmembrane region" description="Helical" evidence="2">
    <location>
        <begin position="20"/>
        <end position="42"/>
    </location>
</feature>
<feature type="compositionally biased region" description="Acidic residues" evidence="1">
    <location>
        <begin position="200"/>
        <end position="214"/>
    </location>
</feature>
<comment type="caution">
    <text evidence="3">The sequence shown here is derived from an EMBL/GenBank/DDBJ whole genome shotgun (WGS) entry which is preliminary data.</text>
</comment>
<keyword evidence="2" id="KW-0472">Membrane</keyword>
<organism evidence="3 4">
    <name type="scientific">Marine Group III euryarchaeote</name>
    <dbReference type="NCBI Taxonomy" id="2173149"/>
    <lineage>
        <taxon>Archaea</taxon>
        <taxon>Methanobacteriati</taxon>
        <taxon>Thermoplasmatota</taxon>
        <taxon>Thermoplasmata</taxon>
        <taxon>Candidatus Thermoprofundales</taxon>
    </lineage>
</organism>
<accession>A0A7C7ZCY6</accession>
<proteinExistence type="predicted"/>
<feature type="region of interest" description="Disordered" evidence="1">
    <location>
        <begin position="134"/>
        <end position="170"/>
    </location>
</feature>
<keyword evidence="2" id="KW-0812">Transmembrane</keyword>
<name>A0A7C7ZCY6_9ARCH</name>
<feature type="transmembrane region" description="Helical" evidence="2">
    <location>
        <begin position="90"/>
        <end position="111"/>
    </location>
</feature>
<protein>
    <submittedName>
        <fullName evidence="3">Uncharacterized protein</fullName>
    </submittedName>
</protein>
<evidence type="ECO:0000313" key="4">
    <source>
        <dbReference type="Proteomes" id="UP000589516"/>
    </source>
</evidence>
<evidence type="ECO:0000256" key="2">
    <source>
        <dbReference type="SAM" id="Phobius"/>
    </source>
</evidence>
<dbReference type="Proteomes" id="UP000589516">
    <property type="component" value="Unassembled WGS sequence"/>
</dbReference>
<keyword evidence="2" id="KW-1133">Transmembrane helix</keyword>
<evidence type="ECO:0000256" key="1">
    <source>
        <dbReference type="SAM" id="MobiDB-lite"/>
    </source>
</evidence>
<dbReference type="EMBL" id="DUAV01000014">
    <property type="protein sequence ID" value="HIG63195.1"/>
    <property type="molecule type" value="Genomic_DNA"/>
</dbReference>